<protein>
    <submittedName>
        <fullName evidence="14">Uncharacterized protein</fullName>
    </submittedName>
</protein>
<evidence type="ECO:0000259" key="13">
    <source>
        <dbReference type="PROSITE" id="PS50929"/>
    </source>
</evidence>
<dbReference type="InterPro" id="IPR003593">
    <property type="entry name" value="AAA+_ATPase"/>
</dbReference>
<feature type="compositionally biased region" description="Polar residues" evidence="10">
    <location>
        <begin position="747"/>
        <end position="756"/>
    </location>
</feature>
<dbReference type="Gene3D" id="3.40.50.300">
    <property type="entry name" value="P-loop containing nucleotide triphosphate hydrolases"/>
    <property type="match status" value="2"/>
</dbReference>
<organism evidence="14 15">
    <name type="scientific">Chlamydomonas eustigma</name>
    <dbReference type="NCBI Taxonomy" id="1157962"/>
    <lineage>
        <taxon>Eukaryota</taxon>
        <taxon>Viridiplantae</taxon>
        <taxon>Chlorophyta</taxon>
        <taxon>core chlorophytes</taxon>
        <taxon>Chlorophyceae</taxon>
        <taxon>CS clade</taxon>
        <taxon>Chlamydomonadales</taxon>
        <taxon>Chlamydomonadaceae</taxon>
        <taxon>Chlamydomonas</taxon>
    </lineage>
</organism>
<feature type="compositionally biased region" description="Basic and acidic residues" evidence="10">
    <location>
        <begin position="778"/>
        <end position="787"/>
    </location>
</feature>
<dbReference type="InterPro" id="IPR044746">
    <property type="entry name" value="ABCC_6TM_D1"/>
</dbReference>
<dbReference type="FunFam" id="3.40.50.300:FF:000997">
    <property type="entry name" value="Multidrug resistance-associated protein 1"/>
    <property type="match status" value="1"/>
</dbReference>
<dbReference type="FunFam" id="3.40.50.300:FF:000074">
    <property type="entry name" value="Multidrug resistance-associated protein 5 isoform 1"/>
    <property type="match status" value="1"/>
</dbReference>
<comment type="caution">
    <text evidence="14">The sequence shown here is derived from an EMBL/GenBank/DDBJ whole genome shotgun (WGS) entry which is preliminary data.</text>
</comment>
<feature type="transmembrane region" description="Helical" evidence="11">
    <location>
        <begin position="895"/>
        <end position="919"/>
    </location>
</feature>
<keyword evidence="15" id="KW-1185">Reference proteome</keyword>
<dbReference type="GO" id="GO:0005524">
    <property type="term" value="F:ATP binding"/>
    <property type="evidence" value="ECO:0007669"/>
    <property type="project" value="UniProtKB-KW"/>
</dbReference>
<evidence type="ECO:0000256" key="6">
    <source>
        <dbReference type="ARBA" id="ARBA00022741"/>
    </source>
</evidence>
<dbReference type="STRING" id="1157962.A0A250WWZ8"/>
<dbReference type="InterPro" id="IPR011527">
    <property type="entry name" value="ABC1_TM_dom"/>
</dbReference>
<reference evidence="14 15" key="1">
    <citation type="submission" date="2017-08" db="EMBL/GenBank/DDBJ databases">
        <title>Acidophilic green algal genome provides insights into adaptation to an acidic environment.</title>
        <authorList>
            <person name="Hirooka S."/>
            <person name="Hirose Y."/>
            <person name="Kanesaki Y."/>
            <person name="Higuchi S."/>
            <person name="Fujiwara T."/>
            <person name="Onuma R."/>
            <person name="Era A."/>
            <person name="Ohbayashi R."/>
            <person name="Uzuka A."/>
            <person name="Nozaki H."/>
            <person name="Yoshikawa H."/>
            <person name="Miyagishima S.Y."/>
        </authorList>
    </citation>
    <scope>NUCLEOTIDE SEQUENCE [LARGE SCALE GENOMIC DNA]</scope>
    <source>
        <strain evidence="14 15">NIES-2499</strain>
    </source>
</reference>
<dbReference type="InterPro" id="IPR036640">
    <property type="entry name" value="ABC1_TM_sf"/>
</dbReference>
<dbReference type="FunFam" id="1.20.1560.10:FF:000010">
    <property type="entry name" value="Multidrug resistance-associated ABC transporter"/>
    <property type="match status" value="1"/>
</dbReference>
<dbReference type="GO" id="GO:0140359">
    <property type="term" value="F:ABC-type transporter activity"/>
    <property type="evidence" value="ECO:0007669"/>
    <property type="project" value="InterPro"/>
</dbReference>
<keyword evidence="8 11" id="KW-1133">Transmembrane helix</keyword>
<evidence type="ECO:0000256" key="5">
    <source>
        <dbReference type="ARBA" id="ARBA00022737"/>
    </source>
</evidence>
<feature type="domain" description="ABC transporter" evidence="12">
    <location>
        <begin position="1230"/>
        <end position="1465"/>
    </location>
</feature>
<feature type="transmembrane region" description="Helical" evidence="11">
    <location>
        <begin position="1166"/>
        <end position="1185"/>
    </location>
</feature>
<feature type="region of interest" description="Disordered" evidence="10">
    <location>
        <begin position="732"/>
        <end position="756"/>
    </location>
</feature>
<dbReference type="GO" id="GO:0012505">
    <property type="term" value="C:endomembrane system"/>
    <property type="evidence" value="ECO:0007669"/>
    <property type="project" value="UniProtKB-SubCell"/>
</dbReference>
<keyword evidence="7" id="KW-0067">ATP-binding</keyword>
<dbReference type="GO" id="GO:0016020">
    <property type="term" value="C:membrane"/>
    <property type="evidence" value="ECO:0007669"/>
    <property type="project" value="InterPro"/>
</dbReference>
<evidence type="ECO:0000256" key="10">
    <source>
        <dbReference type="SAM" id="MobiDB-lite"/>
    </source>
</evidence>
<dbReference type="Gene3D" id="1.20.1560.10">
    <property type="entry name" value="ABC transporter type 1, transmembrane domain"/>
    <property type="match status" value="2"/>
</dbReference>
<feature type="domain" description="ABC transmembrane type-1" evidence="13">
    <location>
        <begin position="156"/>
        <end position="437"/>
    </location>
</feature>
<keyword evidence="6" id="KW-0547">Nucleotide-binding</keyword>
<feature type="transmembrane region" description="Helical" evidence="11">
    <location>
        <begin position="298"/>
        <end position="318"/>
    </location>
</feature>
<dbReference type="PANTHER" id="PTHR24223:SF453">
    <property type="entry name" value="ABC TRANSPORTER"/>
    <property type="match status" value="1"/>
</dbReference>
<dbReference type="CDD" id="cd18579">
    <property type="entry name" value="ABC_6TM_ABCC_D1"/>
    <property type="match status" value="1"/>
</dbReference>
<evidence type="ECO:0000256" key="2">
    <source>
        <dbReference type="ARBA" id="ARBA00009726"/>
    </source>
</evidence>
<dbReference type="InterPro" id="IPR017871">
    <property type="entry name" value="ABC_transporter-like_CS"/>
</dbReference>
<keyword evidence="3" id="KW-0813">Transport</keyword>
<dbReference type="CDD" id="cd03250">
    <property type="entry name" value="ABCC_MRP_domain1"/>
    <property type="match status" value="1"/>
</dbReference>
<evidence type="ECO:0000313" key="15">
    <source>
        <dbReference type="Proteomes" id="UP000232323"/>
    </source>
</evidence>
<feature type="transmembrane region" description="Helical" evidence="11">
    <location>
        <begin position="952"/>
        <end position="974"/>
    </location>
</feature>
<dbReference type="OrthoDB" id="6500128at2759"/>
<dbReference type="SMART" id="SM00382">
    <property type="entry name" value="AAA"/>
    <property type="match status" value="2"/>
</dbReference>
<evidence type="ECO:0000259" key="12">
    <source>
        <dbReference type="PROSITE" id="PS50893"/>
    </source>
</evidence>
<evidence type="ECO:0000256" key="3">
    <source>
        <dbReference type="ARBA" id="ARBA00022448"/>
    </source>
</evidence>
<evidence type="ECO:0000256" key="1">
    <source>
        <dbReference type="ARBA" id="ARBA00004127"/>
    </source>
</evidence>
<dbReference type="InterPro" id="IPR027417">
    <property type="entry name" value="P-loop_NTPase"/>
</dbReference>
<feature type="transmembrane region" description="Helical" evidence="11">
    <location>
        <begin position="1043"/>
        <end position="1065"/>
    </location>
</feature>
<evidence type="ECO:0000256" key="7">
    <source>
        <dbReference type="ARBA" id="ARBA00022840"/>
    </source>
</evidence>
<comment type="subcellular location">
    <subcellularLocation>
        <location evidence="1">Endomembrane system</location>
        <topology evidence="1">Multi-pass membrane protein</topology>
    </subcellularLocation>
</comment>
<feature type="transmembrane region" description="Helical" evidence="11">
    <location>
        <begin position="421"/>
        <end position="445"/>
    </location>
</feature>
<feature type="domain" description="ABC transporter" evidence="12">
    <location>
        <begin position="510"/>
        <end position="733"/>
    </location>
</feature>
<name>A0A250WWZ8_9CHLO</name>
<comment type="similarity">
    <text evidence="2">Belongs to the ABC transporter superfamily. ABCC family. Conjugate transporter (TC 3.A.1.208) subfamily.</text>
</comment>
<feature type="transmembrane region" description="Helical" evidence="11">
    <location>
        <begin position="155"/>
        <end position="176"/>
    </location>
</feature>
<dbReference type="Pfam" id="PF00005">
    <property type="entry name" value="ABC_tran"/>
    <property type="match status" value="2"/>
</dbReference>
<dbReference type="PROSITE" id="PS00211">
    <property type="entry name" value="ABC_TRANSPORTER_1"/>
    <property type="match status" value="1"/>
</dbReference>
<keyword evidence="5" id="KW-0677">Repeat</keyword>
<dbReference type="PROSITE" id="PS50893">
    <property type="entry name" value="ABC_TRANSPORTER_2"/>
    <property type="match status" value="2"/>
</dbReference>
<feature type="region of interest" description="Disordered" evidence="10">
    <location>
        <begin position="52"/>
        <end position="73"/>
    </location>
</feature>
<gene>
    <name evidence="14" type="ORF">CEUSTIGMA_g2807.t1</name>
</gene>
<evidence type="ECO:0000313" key="14">
    <source>
        <dbReference type="EMBL" id="GAX75363.1"/>
    </source>
</evidence>
<dbReference type="Proteomes" id="UP000232323">
    <property type="component" value="Unassembled WGS sequence"/>
</dbReference>
<dbReference type="Pfam" id="PF00664">
    <property type="entry name" value="ABC_membrane"/>
    <property type="match status" value="2"/>
</dbReference>
<keyword evidence="9 11" id="KW-0472">Membrane</keyword>
<dbReference type="CDD" id="cd18603">
    <property type="entry name" value="ABC_6TM_MRP1_2_3_6_D2_like"/>
    <property type="match status" value="1"/>
</dbReference>
<feature type="region of interest" description="Disordered" evidence="10">
    <location>
        <begin position="778"/>
        <end position="797"/>
    </location>
</feature>
<dbReference type="InterPro" id="IPR050173">
    <property type="entry name" value="ABC_transporter_C-like"/>
</dbReference>
<evidence type="ECO:0000256" key="4">
    <source>
        <dbReference type="ARBA" id="ARBA00022692"/>
    </source>
</evidence>
<dbReference type="SUPFAM" id="SSF90123">
    <property type="entry name" value="ABC transporter transmembrane region"/>
    <property type="match status" value="2"/>
</dbReference>
<feature type="transmembrane region" description="Helical" evidence="11">
    <location>
        <begin position="1141"/>
        <end position="1160"/>
    </location>
</feature>
<evidence type="ECO:0000256" key="11">
    <source>
        <dbReference type="SAM" id="Phobius"/>
    </source>
</evidence>
<evidence type="ECO:0000256" key="9">
    <source>
        <dbReference type="ARBA" id="ARBA00023136"/>
    </source>
</evidence>
<keyword evidence="4 11" id="KW-0812">Transmembrane</keyword>
<dbReference type="InterPro" id="IPR003439">
    <property type="entry name" value="ABC_transporter-like_ATP-bd"/>
</dbReference>
<feature type="transmembrane region" description="Helical" evidence="11">
    <location>
        <begin position="378"/>
        <end position="401"/>
    </location>
</feature>
<dbReference type="CDD" id="cd03244">
    <property type="entry name" value="ABCC_MRP_domain2"/>
    <property type="match status" value="1"/>
</dbReference>
<feature type="domain" description="ABC transmembrane type-1" evidence="13">
    <location>
        <begin position="911"/>
        <end position="1193"/>
    </location>
</feature>
<evidence type="ECO:0000256" key="8">
    <source>
        <dbReference type="ARBA" id="ARBA00022989"/>
    </source>
</evidence>
<proteinExistence type="inferred from homology"/>
<dbReference type="SUPFAM" id="SSF52540">
    <property type="entry name" value="P-loop containing nucleoside triphosphate hydrolases"/>
    <property type="match status" value="2"/>
</dbReference>
<feature type="transmembrane region" description="Helical" evidence="11">
    <location>
        <begin position="196"/>
        <end position="215"/>
    </location>
</feature>
<dbReference type="PANTHER" id="PTHR24223">
    <property type="entry name" value="ATP-BINDING CASSETTE SUB-FAMILY C"/>
    <property type="match status" value="1"/>
</dbReference>
<feature type="transmembrane region" description="Helical" evidence="11">
    <location>
        <begin position="273"/>
        <end position="292"/>
    </location>
</feature>
<dbReference type="GO" id="GO:0016887">
    <property type="term" value="F:ATP hydrolysis activity"/>
    <property type="evidence" value="ECO:0007669"/>
    <property type="project" value="InterPro"/>
</dbReference>
<dbReference type="EMBL" id="BEGY01000012">
    <property type="protein sequence ID" value="GAX75363.1"/>
    <property type="molecule type" value="Genomic_DNA"/>
</dbReference>
<dbReference type="PROSITE" id="PS50929">
    <property type="entry name" value="ABC_TM1F"/>
    <property type="match status" value="2"/>
</dbReference>
<accession>A0A250WWZ8</accession>
<sequence length="1487" mass="163707">MREHSEPTSPGYSVGIRVTRERTMNPLTPNPFDSSRFFGSFWSSKNSVVHREGEDEEKGLLSSAQTSSSKNNEDMCPEANASLIATVFFTFANGLIKLGTEKHLEQEDLWPLMKHDRARDTFQLYQHHLQSTIDPVTAPQGVVWKTLSKKYGRTFFWSGVLKVFHDLIMFSTPLILEALLNHVSQPNAGKGVSVALAAAMFCAAVGDCLTSNAYFQILFRMSLQVKVDVIEMLYHKSLRITSGVKSDLGVGSIVNLQSNDGSKIWNMPQYLHVVWNGPFQILVVMGLLIRIMGWAATLAGLVVTVIMIPASTLIGRVINTSRKEMLKHTDARVKLSTEVVTGIKAIKLYAWEEAYVDRIGELRELELKQIRKTQMLTALNTALFMSGPVLVGMAAFGVYTVQGFPLTAEVAFPALSLFNLLRFPIIMFPTQITNLINAKVGLLRIQKFMEREEMKMPTSNSTSSMAKPVSHASSKALLLDPRAGVEALLKMENSFAPGSAGVVDIEKTAVRVRNGYFSWEVSKGPALKHLNINIKKGQLVMVVGKVGVGKSSLLHALLGEMVMSPNSIFSVKGTLAYTSQDPWIQNCTLRQNILMGLEFNTEMYSEVLSACALLPDLEVLPAGDASEIGEKGINLSGGQKHRVALARAVYAAADVYLLDDPLSAVDAHVGRHIFDHCICDLLGGTTRILVTHQLQYLPSADLVVVMDEGSIKDTGTYEQLLARGVDVSSMVKRAEEEEEEEAAAASERQQLGNTPLVSREASLPLAVPQKAVIEEVNDKASKEERLTRASLSEASSSEEDLMADIKILPVQQPQTSPVRTSIHNRTIGQEHEDVETQKLLPAVHKDGDEKKASLRGGVSEAERERLMKTLEMKEKDGKVTKAEERAKGRVQRNVYLTYLKSWSTFFYWVPITVLLMAFAERGLQIGQNFVLSIWSDAVSAAQVDDGSASVKLYLTLYFILGLLSISCQLIRAVMTITGSITASRSLNRQLLAKVVRLPMSFYDSQPTGRLLNRFTKDTEAIDLNVSGVVASALTTTVSAFMSLIVIVVVSPLSIVAVLPLGYIYYKVQGLYIASSRELKRLDSLAYSPIFQHFSETLHGLITIRAFGKQDFFREKNTIKVDESNRAWWPAQVVNRWLSVRLEMMGAAIVFSASFFVTVVITRSPGMVGLVITAALNLTGIMNWMVRQVTDLELNMNSVERVIEYEKLPEEAPAVIPERSPAISWPSEGSIVAENLQVRYRPELDLVLNNLSFTVKGMDKVGVCGRTGCGKSTLFMALYRIVEPCGGCILIDGVDITSIGLNDLRCRLSLVPQDPVIFSGTIRSNLDPFQQAPSDTAIWESLERAGMDGFVKQLQGGLNSSIQEGGANVSVGQRQLLCMARALLRKSKILVLDEATSNVDNATDALIQRTIRTAFEQCTVLTIAHRLHTIMDSDAILVLDAGQLMEYDAPKQLLKNPSSVFRKLVEETTRGGGLNSDVVARALHDATA</sequence>
<dbReference type="FunFam" id="1.20.1560.10:FF:000082">
    <property type="entry name" value="ABC transporter, multidrug resistance associated protein"/>
    <property type="match status" value="1"/>
</dbReference>